<evidence type="ECO:0000256" key="1">
    <source>
        <dbReference type="ARBA" id="ARBA00004651"/>
    </source>
</evidence>
<evidence type="ECO:0000256" key="3">
    <source>
        <dbReference type="ARBA" id="ARBA00022692"/>
    </source>
</evidence>
<gene>
    <name evidence="7" type="ORF">DHf2319_12550</name>
</gene>
<dbReference type="Proteomes" id="UP000831607">
    <property type="component" value="Chromosome"/>
</dbReference>
<dbReference type="RefSeq" id="WP_243478647.1">
    <property type="nucleotide sequence ID" value="NZ_CP063982.1"/>
</dbReference>
<protein>
    <submittedName>
        <fullName evidence="7">ATP synthase subunit I</fullName>
    </submittedName>
</protein>
<evidence type="ECO:0000256" key="6">
    <source>
        <dbReference type="SAM" id="Phobius"/>
    </source>
</evidence>
<evidence type="ECO:0000313" key="7">
    <source>
        <dbReference type="EMBL" id="UOD50247.1"/>
    </source>
</evidence>
<keyword evidence="3 6" id="KW-0812">Transmembrane</keyword>
<proteinExistence type="predicted"/>
<feature type="transmembrane region" description="Helical" evidence="6">
    <location>
        <begin position="57"/>
        <end position="80"/>
    </location>
</feature>
<feature type="transmembrane region" description="Helical" evidence="6">
    <location>
        <begin position="30"/>
        <end position="51"/>
    </location>
</feature>
<organism evidence="7 8">
    <name type="scientific">Orrella daihaiensis</name>
    <dbReference type="NCBI Taxonomy" id="2782176"/>
    <lineage>
        <taxon>Bacteria</taxon>
        <taxon>Pseudomonadati</taxon>
        <taxon>Pseudomonadota</taxon>
        <taxon>Betaproteobacteria</taxon>
        <taxon>Burkholderiales</taxon>
        <taxon>Alcaligenaceae</taxon>
        <taxon>Orrella</taxon>
    </lineage>
</organism>
<feature type="transmembrane region" description="Helical" evidence="6">
    <location>
        <begin position="121"/>
        <end position="141"/>
    </location>
</feature>
<feature type="transmembrane region" description="Helical" evidence="6">
    <location>
        <begin position="87"/>
        <end position="109"/>
    </location>
</feature>
<reference evidence="7 8" key="1">
    <citation type="submission" date="2020-11" db="EMBL/GenBank/DDBJ databases">
        <title>Algicoccus daihaiensis sp.nov., isolated from Daihai Lake in Inner Mongolia.</title>
        <authorList>
            <person name="Kai J."/>
        </authorList>
    </citation>
    <scope>NUCLEOTIDE SEQUENCE [LARGE SCALE GENOMIC DNA]</scope>
    <source>
        <strain evidence="8">f23</strain>
    </source>
</reference>
<evidence type="ECO:0000256" key="4">
    <source>
        <dbReference type="ARBA" id="ARBA00022989"/>
    </source>
</evidence>
<name>A0ABY4AIZ1_9BURK</name>
<comment type="subcellular location">
    <subcellularLocation>
        <location evidence="1">Cell membrane</location>
        <topology evidence="1">Multi-pass membrane protein</topology>
    </subcellularLocation>
</comment>
<keyword evidence="5 6" id="KW-0472">Membrane</keyword>
<keyword evidence="2" id="KW-1003">Cell membrane</keyword>
<dbReference type="Pfam" id="PF03899">
    <property type="entry name" value="ATP-synt_I"/>
    <property type="match status" value="1"/>
</dbReference>
<accession>A0ABY4AIZ1</accession>
<keyword evidence="8" id="KW-1185">Reference proteome</keyword>
<evidence type="ECO:0000256" key="2">
    <source>
        <dbReference type="ARBA" id="ARBA00022475"/>
    </source>
</evidence>
<keyword evidence="4 6" id="KW-1133">Transmembrane helix</keyword>
<dbReference type="InterPro" id="IPR005598">
    <property type="entry name" value="ATP_synth_I"/>
</dbReference>
<dbReference type="EMBL" id="CP063982">
    <property type="protein sequence ID" value="UOD50247.1"/>
    <property type="molecule type" value="Genomic_DNA"/>
</dbReference>
<evidence type="ECO:0000256" key="5">
    <source>
        <dbReference type="ARBA" id="ARBA00023136"/>
    </source>
</evidence>
<sequence>MSVSTASATDHVVLSEEDKQRLAYRARRDLFRVLTAQLVASLVVALVFWVVSGSGSAVSALLGAACYLAPNAVFVLRLVLATFKPQGAGAATFLIGNAVKVLVAIGLLWLLADVEAGRLDWVAAIVGLIAALKGYWFGLLFSGGRLSK</sequence>
<evidence type="ECO:0000313" key="8">
    <source>
        <dbReference type="Proteomes" id="UP000831607"/>
    </source>
</evidence>